<evidence type="ECO:0000256" key="1">
    <source>
        <dbReference type="SAM" id="Phobius"/>
    </source>
</evidence>
<evidence type="ECO:0000313" key="2">
    <source>
        <dbReference type="EMBL" id="GES80015.1"/>
    </source>
</evidence>
<keyword evidence="1" id="KW-0812">Transmembrane</keyword>
<protein>
    <submittedName>
        <fullName evidence="2">Uncharacterized protein</fullName>
    </submittedName>
</protein>
<dbReference type="Proteomes" id="UP000615446">
    <property type="component" value="Unassembled WGS sequence"/>
</dbReference>
<proteinExistence type="predicted"/>
<gene>
    <name evidence="2" type="ORF">RCL2_000731600</name>
</gene>
<evidence type="ECO:0000313" key="3">
    <source>
        <dbReference type="Proteomes" id="UP000615446"/>
    </source>
</evidence>
<accession>A0A8H3QGI0</accession>
<dbReference type="EMBL" id="BLAL01000047">
    <property type="protein sequence ID" value="GES80015.1"/>
    <property type="molecule type" value="Genomic_DNA"/>
</dbReference>
<organism evidence="2 3">
    <name type="scientific">Rhizophagus clarus</name>
    <dbReference type="NCBI Taxonomy" id="94130"/>
    <lineage>
        <taxon>Eukaryota</taxon>
        <taxon>Fungi</taxon>
        <taxon>Fungi incertae sedis</taxon>
        <taxon>Mucoromycota</taxon>
        <taxon>Glomeromycotina</taxon>
        <taxon>Glomeromycetes</taxon>
        <taxon>Glomerales</taxon>
        <taxon>Glomeraceae</taxon>
        <taxon>Rhizophagus</taxon>
    </lineage>
</organism>
<name>A0A8H3QGI0_9GLOM</name>
<sequence length="97" mass="10302">MSGYSTVIFFPEGVNAIVCELLGVDIICSIISGCMGEYSLILSPHFNKSKYSSKIDSKGPSVSYASIVHSAVCIAVQGCFVALGLNHKLRYKPGILG</sequence>
<feature type="transmembrane region" description="Helical" evidence="1">
    <location>
        <begin position="21"/>
        <end position="42"/>
    </location>
</feature>
<feature type="transmembrane region" description="Helical" evidence="1">
    <location>
        <begin position="62"/>
        <end position="85"/>
    </location>
</feature>
<keyword evidence="1" id="KW-0472">Membrane</keyword>
<dbReference type="AlphaFoldDB" id="A0A8H3QGI0"/>
<comment type="caution">
    <text evidence="2">The sequence shown here is derived from an EMBL/GenBank/DDBJ whole genome shotgun (WGS) entry which is preliminary data.</text>
</comment>
<keyword evidence="1" id="KW-1133">Transmembrane helix</keyword>
<reference evidence="2" key="1">
    <citation type="submission" date="2019-10" db="EMBL/GenBank/DDBJ databases">
        <title>Conservation and host-specific expression of non-tandemly repeated heterogenous ribosome RNA gene in arbuscular mycorrhizal fungi.</title>
        <authorList>
            <person name="Maeda T."/>
            <person name="Kobayashi Y."/>
            <person name="Nakagawa T."/>
            <person name="Ezawa T."/>
            <person name="Yamaguchi K."/>
            <person name="Bino T."/>
            <person name="Nishimoto Y."/>
            <person name="Shigenobu S."/>
            <person name="Kawaguchi M."/>
        </authorList>
    </citation>
    <scope>NUCLEOTIDE SEQUENCE</scope>
    <source>
        <strain evidence="2">HR1</strain>
    </source>
</reference>